<evidence type="ECO:0000256" key="4">
    <source>
        <dbReference type="ARBA" id="ARBA00022475"/>
    </source>
</evidence>
<keyword evidence="3" id="KW-0813">Transport</keyword>
<feature type="transmembrane region" description="Helical" evidence="8">
    <location>
        <begin position="62"/>
        <end position="87"/>
    </location>
</feature>
<name>A0A097AR78_THEKI</name>
<dbReference type="GO" id="GO:0055085">
    <property type="term" value="P:transmembrane transport"/>
    <property type="evidence" value="ECO:0007669"/>
    <property type="project" value="TreeGrafter"/>
</dbReference>
<dbReference type="OrthoDB" id="9793390at2"/>
<evidence type="ECO:0000256" key="1">
    <source>
        <dbReference type="ARBA" id="ARBA00004651"/>
    </source>
</evidence>
<feature type="transmembrane region" description="Helical" evidence="8">
    <location>
        <begin position="232"/>
        <end position="249"/>
    </location>
</feature>
<evidence type="ECO:0000256" key="8">
    <source>
        <dbReference type="SAM" id="Phobius"/>
    </source>
</evidence>
<keyword evidence="6 8" id="KW-1133">Transmembrane helix</keyword>
<evidence type="ECO:0000256" key="5">
    <source>
        <dbReference type="ARBA" id="ARBA00022692"/>
    </source>
</evidence>
<dbReference type="eggNOG" id="COG0628">
    <property type="taxonomic scope" value="Bacteria"/>
</dbReference>
<comment type="subcellular location">
    <subcellularLocation>
        <location evidence="1">Cell membrane</location>
        <topology evidence="1">Multi-pass membrane protein</topology>
    </subcellularLocation>
</comment>
<dbReference type="GO" id="GO:0005886">
    <property type="term" value="C:plasma membrane"/>
    <property type="evidence" value="ECO:0007669"/>
    <property type="project" value="UniProtKB-SubCell"/>
</dbReference>
<feature type="transmembrane region" description="Helical" evidence="8">
    <location>
        <begin position="32"/>
        <end position="50"/>
    </location>
</feature>
<evidence type="ECO:0000256" key="3">
    <source>
        <dbReference type="ARBA" id="ARBA00022448"/>
    </source>
</evidence>
<keyword evidence="7 8" id="KW-0472">Membrane</keyword>
<keyword evidence="4" id="KW-1003">Cell membrane</keyword>
<keyword evidence="5 8" id="KW-0812">Transmembrane</keyword>
<dbReference type="Pfam" id="PF01594">
    <property type="entry name" value="AI-2E_transport"/>
    <property type="match status" value="1"/>
</dbReference>
<evidence type="ECO:0000313" key="9">
    <source>
        <dbReference type="EMBL" id="AIS52331.1"/>
    </source>
</evidence>
<comment type="similarity">
    <text evidence="2">Belongs to the autoinducer-2 exporter (AI-2E) (TC 2.A.86) family.</text>
</comment>
<dbReference type="RefSeq" id="WP_049685103.1">
    <property type="nucleotide sequence ID" value="NZ_CP009170.1"/>
</dbReference>
<feature type="transmembrane region" description="Helical" evidence="8">
    <location>
        <begin position="206"/>
        <end position="225"/>
    </location>
</feature>
<feature type="transmembrane region" description="Helical" evidence="8">
    <location>
        <begin position="6"/>
        <end position="23"/>
    </location>
</feature>
<evidence type="ECO:0000256" key="2">
    <source>
        <dbReference type="ARBA" id="ARBA00009773"/>
    </source>
</evidence>
<feature type="transmembrane region" description="Helical" evidence="8">
    <location>
        <begin position="317"/>
        <end position="339"/>
    </location>
</feature>
<dbReference type="STRING" id="2325.TKV_c11600"/>
<sequence>MQSRKIYVFFSIVVLIVAFYFFIKNWVSIKEILSPFFVSALIAYLLNPFVKFFTSKGFSVSFSIFVVFLIVTLGILFFSFFIVPLLVSEFIALLKMIPFYAEEIQTFLMQLKFNYLSYLPPQFERVLDKNLGSLNTAFASQIDSAFKSAMTLLKDLVDIIVIPIVTFYLLKDKDVFKKEIERLVPQKYSFKFFNILRKIDKILSKYIRAQIYISIFVAIFTMIGLSLIKVKYAFLIGLLAGILNIIPYVGPILSVIPAVLIGLLDSLTKGFWALIICLVVQQIENAFITPKVMSDSVGLHPVTVIFSLIAGEELFGIWGLLLSVPIVAMIKAIIIEIFIEK</sequence>
<dbReference type="Proteomes" id="UP000029669">
    <property type="component" value="Chromosome"/>
</dbReference>
<evidence type="ECO:0000313" key="10">
    <source>
        <dbReference type="Proteomes" id="UP000029669"/>
    </source>
</evidence>
<dbReference type="InterPro" id="IPR002549">
    <property type="entry name" value="AI-2E-like"/>
</dbReference>
<dbReference type="PANTHER" id="PTHR21716">
    <property type="entry name" value="TRANSMEMBRANE PROTEIN"/>
    <property type="match status" value="1"/>
</dbReference>
<dbReference type="EMBL" id="CP009170">
    <property type="protein sequence ID" value="AIS52331.1"/>
    <property type="molecule type" value="Genomic_DNA"/>
</dbReference>
<reference evidence="10" key="1">
    <citation type="journal article" date="2015" name="Genome Announc.">
        <title>Whole-Genome Sequences of 80 Environmental and Clinical Isolates of Burkholderia pseudomallei.</title>
        <authorList>
            <person name="Johnson S.L."/>
            <person name="Baker A.L."/>
            <person name="Chain P.S."/>
            <person name="Currie B.J."/>
            <person name="Daligault H.E."/>
            <person name="Davenport K.W."/>
            <person name="Davis C.B."/>
            <person name="Inglis T.J."/>
            <person name="Kaestli M."/>
            <person name="Koren S."/>
            <person name="Mayo M."/>
            <person name="Merritt A.J."/>
            <person name="Price E.P."/>
            <person name="Sarovich D.S."/>
            <person name="Warner J."/>
            <person name="Rosovitz M.J."/>
        </authorList>
    </citation>
    <scope>NUCLEOTIDE SEQUENCE [LARGE SCALE GENOMIC DNA]</scope>
    <source>
        <strain evidence="10">DSM 2030</strain>
    </source>
</reference>
<accession>A0A097AR78</accession>
<dbReference type="HOGENOM" id="CLU_031275_8_1_9"/>
<evidence type="ECO:0008006" key="11">
    <source>
        <dbReference type="Google" id="ProtNLM"/>
    </source>
</evidence>
<keyword evidence="10" id="KW-1185">Reference proteome</keyword>
<dbReference type="PANTHER" id="PTHR21716:SF53">
    <property type="entry name" value="PERMEASE PERM-RELATED"/>
    <property type="match status" value="1"/>
</dbReference>
<feature type="transmembrane region" description="Helical" evidence="8">
    <location>
        <begin position="152"/>
        <end position="170"/>
    </location>
</feature>
<dbReference type="AlphaFoldDB" id="A0A097AR78"/>
<organism evidence="9 10">
    <name type="scientific">Thermoanaerobacter kivui</name>
    <name type="common">Acetogenium kivui</name>
    <dbReference type="NCBI Taxonomy" id="2325"/>
    <lineage>
        <taxon>Bacteria</taxon>
        <taxon>Bacillati</taxon>
        <taxon>Bacillota</taxon>
        <taxon>Clostridia</taxon>
        <taxon>Thermoanaerobacterales</taxon>
        <taxon>Thermoanaerobacteraceae</taxon>
        <taxon>Thermoanaerobacter</taxon>
    </lineage>
</organism>
<gene>
    <name evidence="9" type="ORF">TKV_c11600</name>
</gene>
<protein>
    <recommendedName>
        <fullName evidence="11">Permease</fullName>
    </recommendedName>
</protein>
<evidence type="ECO:0000256" key="6">
    <source>
        <dbReference type="ARBA" id="ARBA00022989"/>
    </source>
</evidence>
<dbReference type="KEGG" id="tki:TKV_c11600"/>
<proteinExistence type="inferred from homology"/>
<evidence type="ECO:0000256" key="7">
    <source>
        <dbReference type="ARBA" id="ARBA00023136"/>
    </source>
</evidence>